<dbReference type="GO" id="GO:0080169">
    <property type="term" value="P:cellular response to boron-containing substance deprivation"/>
    <property type="evidence" value="ECO:0007669"/>
    <property type="project" value="EnsemblPlants"/>
</dbReference>
<dbReference type="SMART" id="SM00774">
    <property type="entry name" value="WRKY"/>
    <property type="match status" value="1"/>
</dbReference>
<evidence type="ECO:0000256" key="2">
    <source>
        <dbReference type="ARBA" id="ARBA00023015"/>
    </source>
</evidence>
<accession>V4KDJ6</accession>
<dbReference type="PANTHER" id="PTHR31429:SF77">
    <property type="entry name" value="WRKY TRANSCRIPTION FACTOR 6"/>
    <property type="match status" value="1"/>
</dbReference>
<dbReference type="PROSITE" id="PS50811">
    <property type="entry name" value="WRKY"/>
    <property type="match status" value="1"/>
</dbReference>
<organism evidence="8 9">
    <name type="scientific">Eutrema salsugineum</name>
    <name type="common">Saltwater cress</name>
    <name type="synonym">Sisymbrium salsugineum</name>
    <dbReference type="NCBI Taxonomy" id="72664"/>
    <lineage>
        <taxon>Eukaryota</taxon>
        <taxon>Viridiplantae</taxon>
        <taxon>Streptophyta</taxon>
        <taxon>Embryophyta</taxon>
        <taxon>Tracheophyta</taxon>
        <taxon>Spermatophyta</taxon>
        <taxon>Magnoliopsida</taxon>
        <taxon>eudicotyledons</taxon>
        <taxon>Gunneridae</taxon>
        <taxon>Pentapetalae</taxon>
        <taxon>rosids</taxon>
        <taxon>malvids</taxon>
        <taxon>Brassicales</taxon>
        <taxon>Brassicaceae</taxon>
        <taxon>Eutremeae</taxon>
        <taxon>Eutrema</taxon>
    </lineage>
</organism>
<feature type="region of interest" description="Disordered" evidence="6">
    <location>
        <begin position="97"/>
        <end position="149"/>
    </location>
</feature>
<dbReference type="GO" id="GO:0000976">
    <property type="term" value="F:transcription cis-regulatory region binding"/>
    <property type="evidence" value="ECO:0007669"/>
    <property type="project" value="EnsemblPlants"/>
</dbReference>
<name>V4KDJ6_EUTSA</name>
<feature type="region of interest" description="Disordered" evidence="6">
    <location>
        <begin position="430"/>
        <end position="480"/>
    </location>
</feature>
<evidence type="ECO:0000259" key="7">
    <source>
        <dbReference type="PROSITE" id="PS50811"/>
    </source>
</evidence>
<dbReference type="KEGG" id="eus:EUTSA_v10023390mg"/>
<dbReference type="OrthoDB" id="2020995at2759"/>
<dbReference type="InterPro" id="IPR044810">
    <property type="entry name" value="WRKY_plant"/>
</dbReference>
<evidence type="ECO:0000313" key="8">
    <source>
        <dbReference type="EMBL" id="ESQ29194.1"/>
    </source>
</evidence>
<dbReference type="GO" id="GO:0045892">
    <property type="term" value="P:negative regulation of DNA-templated transcription"/>
    <property type="evidence" value="ECO:0007669"/>
    <property type="project" value="EnsemblPlants"/>
</dbReference>
<dbReference type="STRING" id="72664.V4KDJ6"/>
<gene>
    <name evidence="8" type="ORF">EUTSA_v10023390mg</name>
</gene>
<dbReference type="GO" id="GO:0003700">
    <property type="term" value="F:DNA-binding transcription factor activity"/>
    <property type="evidence" value="ECO:0007669"/>
    <property type="project" value="EnsemblPlants"/>
</dbReference>
<proteinExistence type="predicted"/>
<protein>
    <recommendedName>
        <fullName evidence="7">WRKY domain-containing protein</fullName>
    </recommendedName>
</protein>
<keyword evidence="9" id="KW-1185">Reference proteome</keyword>
<dbReference type="Pfam" id="PF03106">
    <property type="entry name" value="WRKY"/>
    <property type="match status" value="1"/>
</dbReference>
<feature type="compositionally biased region" description="Basic and acidic residues" evidence="6">
    <location>
        <begin position="101"/>
        <end position="115"/>
    </location>
</feature>
<dbReference type="AlphaFoldDB" id="V4KDJ6"/>
<dbReference type="EMBL" id="KI517881">
    <property type="protein sequence ID" value="ESQ29194.1"/>
    <property type="molecule type" value="Genomic_DNA"/>
</dbReference>
<keyword evidence="3" id="KW-0238">DNA-binding</keyword>
<keyword evidence="5" id="KW-0539">Nucleus</keyword>
<feature type="region of interest" description="Disordered" evidence="6">
    <location>
        <begin position="222"/>
        <end position="303"/>
    </location>
</feature>
<feature type="domain" description="WRKY" evidence="7">
    <location>
        <begin position="304"/>
        <end position="370"/>
    </location>
</feature>
<evidence type="ECO:0000313" key="9">
    <source>
        <dbReference type="Proteomes" id="UP000030689"/>
    </source>
</evidence>
<dbReference type="Gramene" id="ESQ29194">
    <property type="protein sequence ID" value="ESQ29194"/>
    <property type="gene ID" value="EUTSA_v10023390mg"/>
</dbReference>
<dbReference type="OMA" id="NHNSLMQ"/>
<evidence type="ECO:0000256" key="5">
    <source>
        <dbReference type="ARBA" id="ARBA00023242"/>
    </source>
</evidence>
<comment type="subcellular location">
    <subcellularLocation>
        <location evidence="1">Nucleus</location>
    </subcellularLocation>
</comment>
<dbReference type="SUPFAM" id="SSF118290">
    <property type="entry name" value="WRKY DNA-binding domain"/>
    <property type="match status" value="1"/>
</dbReference>
<dbReference type="GO" id="GO:0005634">
    <property type="term" value="C:nucleus"/>
    <property type="evidence" value="ECO:0007669"/>
    <property type="project" value="UniProtKB-SubCell"/>
</dbReference>
<dbReference type="InterPro" id="IPR036576">
    <property type="entry name" value="WRKY_dom_sf"/>
</dbReference>
<dbReference type="Gene3D" id="2.20.25.80">
    <property type="entry name" value="WRKY domain"/>
    <property type="match status" value="1"/>
</dbReference>
<reference evidence="8 9" key="1">
    <citation type="journal article" date="2013" name="Front. Plant Sci.">
        <title>The Reference Genome of the Halophytic Plant Eutrema salsugineum.</title>
        <authorList>
            <person name="Yang R."/>
            <person name="Jarvis D.E."/>
            <person name="Chen H."/>
            <person name="Beilstein M.A."/>
            <person name="Grimwood J."/>
            <person name="Jenkins J."/>
            <person name="Shu S."/>
            <person name="Prochnik S."/>
            <person name="Xin M."/>
            <person name="Ma C."/>
            <person name="Schmutz J."/>
            <person name="Wing R.A."/>
            <person name="Mitchell-Olds T."/>
            <person name="Schumaker K.S."/>
            <person name="Wang X."/>
        </authorList>
    </citation>
    <scope>NUCLEOTIDE SEQUENCE [LARGE SCALE GENOMIC DNA]</scope>
</reference>
<keyword evidence="4" id="KW-0804">Transcription</keyword>
<feature type="compositionally biased region" description="Low complexity" evidence="6">
    <location>
        <begin position="118"/>
        <end position="130"/>
    </location>
</feature>
<dbReference type="PANTHER" id="PTHR31429">
    <property type="entry name" value="WRKY TRANSCRIPTION FACTOR 36-RELATED"/>
    <property type="match status" value="1"/>
</dbReference>
<feature type="compositionally biased region" description="Low complexity" evidence="6">
    <location>
        <begin position="440"/>
        <end position="472"/>
    </location>
</feature>
<evidence type="ECO:0000256" key="4">
    <source>
        <dbReference type="ARBA" id="ARBA00023163"/>
    </source>
</evidence>
<dbReference type="InterPro" id="IPR003657">
    <property type="entry name" value="WRKY_dom"/>
</dbReference>
<evidence type="ECO:0000256" key="6">
    <source>
        <dbReference type="SAM" id="MobiDB-lite"/>
    </source>
</evidence>
<feature type="compositionally biased region" description="Polar residues" evidence="6">
    <location>
        <begin position="274"/>
        <end position="291"/>
    </location>
</feature>
<evidence type="ECO:0000256" key="1">
    <source>
        <dbReference type="ARBA" id="ARBA00004123"/>
    </source>
</evidence>
<evidence type="ECO:0000256" key="3">
    <source>
        <dbReference type="ARBA" id="ARBA00023125"/>
    </source>
</evidence>
<dbReference type="FunFam" id="2.20.25.80:FF:000002">
    <property type="entry name" value="probable WRKY transcription factor 31"/>
    <property type="match status" value="1"/>
</dbReference>
<dbReference type="GO" id="GO:0016036">
    <property type="term" value="P:cellular response to phosphate starvation"/>
    <property type="evidence" value="ECO:0007669"/>
    <property type="project" value="EnsemblPlants"/>
</dbReference>
<sequence>MERGWSGLTLDSSSLDLINPNRFNSNNHRRFSNPLTMSRIDDDDDQKTKISTARNEFRFPVSLSGIRDREDDAGDNDREVPGEVDFFSDRKSIVCGDDVDDPRARVKKEEQDDQTHVNTGLNLRTTGNTRSDQSVVDDGESSEMEDKRAKNELVKLQDELKEMTMENHKLRELLTQVSNNYTSLQMHLVSLMQQQQQNKVIEAAEKPEETIVPRQFINLGPSRAAGEAEDVSNSSSEERTRSGGSSAAEKRSNEIRDGKRLGREESPETESNKVQKVNNSSPSTFDQSTEATMRKARVSVRARSEAPMISDGCQWRKYGQKMAKGNPCPRAYYRCTMATGCPVRKQVQRCAEDRSILITTYEGNHIHPLPPAAVAMASTTTAAANMLLSGSMSSHDGMMNPTNLLARAVLPCSTSMATISASAPFPTVTLDLTHAPSPPNGSNSSSSTAAATTNNNNHNSLMQRPQQHQQQQMTNLPPGMLPHVIGQALYNQSKFSGLQFSGGSPSAAAFSQPTAVADTIAALTADPNFTAVLAAVISSMINGSNHRDGEGNNKNQ</sequence>
<dbReference type="eggNOG" id="ENOG502QSY8">
    <property type="taxonomic scope" value="Eukaryota"/>
</dbReference>
<keyword evidence="2" id="KW-0805">Transcription regulation</keyword>
<feature type="compositionally biased region" description="Basic and acidic residues" evidence="6">
    <location>
        <begin position="248"/>
        <end position="273"/>
    </location>
</feature>
<dbReference type="Proteomes" id="UP000030689">
    <property type="component" value="Unassembled WGS sequence"/>
</dbReference>